<keyword evidence="2" id="KW-1185">Reference proteome</keyword>
<dbReference type="EMBL" id="JAUJYO010000011">
    <property type="protein sequence ID" value="KAK1304356.1"/>
    <property type="molecule type" value="Genomic_DNA"/>
</dbReference>
<dbReference type="Proteomes" id="UP001180020">
    <property type="component" value="Unassembled WGS sequence"/>
</dbReference>
<evidence type="ECO:0000313" key="1">
    <source>
        <dbReference type="EMBL" id="KAK1304356.1"/>
    </source>
</evidence>
<protein>
    <submittedName>
        <fullName evidence="1">Uncharacterized protein</fullName>
    </submittedName>
</protein>
<proteinExistence type="predicted"/>
<gene>
    <name evidence="1" type="ORF">QJS10_CPB11g00440</name>
</gene>
<evidence type="ECO:0000313" key="2">
    <source>
        <dbReference type="Proteomes" id="UP001180020"/>
    </source>
</evidence>
<comment type="caution">
    <text evidence="1">The sequence shown here is derived from an EMBL/GenBank/DDBJ whole genome shotgun (WGS) entry which is preliminary data.</text>
</comment>
<accession>A0AAV9DRN5</accession>
<reference evidence="1" key="1">
    <citation type="journal article" date="2023" name="Nat. Commun.">
        <title>Diploid and tetraploid genomes of Acorus and the evolution of monocots.</title>
        <authorList>
            <person name="Ma L."/>
            <person name="Liu K.W."/>
            <person name="Li Z."/>
            <person name="Hsiao Y.Y."/>
            <person name="Qi Y."/>
            <person name="Fu T."/>
            <person name="Tang G.D."/>
            <person name="Zhang D."/>
            <person name="Sun W.H."/>
            <person name="Liu D.K."/>
            <person name="Li Y."/>
            <person name="Chen G.Z."/>
            <person name="Liu X.D."/>
            <person name="Liao X.Y."/>
            <person name="Jiang Y.T."/>
            <person name="Yu X."/>
            <person name="Hao Y."/>
            <person name="Huang J."/>
            <person name="Zhao X.W."/>
            <person name="Ke S."/>
            <person name="Chen Y.Y."/>
            <person name="Wu W.L."/>
            <person name="Hsu J.L."/>
            <person name="Lin Y.F."/>
            <person name="Huang M.D."/>
            <person name="Li C.Y."/>
            <person name="Huang L."/>
            <person name="Wang Z.W."/>
            <person name="Zhao X."/>
            <person name="Zhong W.Y."/>
            <person name="Peng D.H."/>
            <person name="Ahmad S."/>
            <person name="Lan S."/>
            <person name="Zhang J.S."/>
            <person name="Tsai W.C."/>
            <person name="Van de Peer Y."/>
            <person name="Liu Z.J."/>
        </authorList>
    </citation>
    <scope>NUCLEOTIDE SEQUENCE</scope>
    <source>
        <strain evidence="1">CP</strain>
    </source>
</reference>
<name>A0AAV9DRN5_ACOCL</name>
<sequence length="326" mass="37168">MGRRLSQHGHKSTRSKVLPLIMWAIWLRRNDKIFGHSSVSAEGMWDGAKRNIQAWGCYCVGARCIRVERISIHIIQQMFATVLLGLSFRSPIRVVGKVGAFIALASQSSVHEGYDVLQISPHKRRLRNGPKALKPVPVIIRCNLDVVLIIGELPQKSHSMRKLVLGIRTELRISEAATLLLLQWGEMEQQQREEWFDNDVDDGEVMVRRWNLYISSFFWTCRFGFSTSKANTLADHLAGHRSPSKRELRTTRIKSHIEVRHCSEKGAPNHSASVCHDGRGIVGLYKMPLTRWYSDAARSWAIQSMLRTTTSTLIEWSMIVLHHTLA</sequence>
<dbReference type="AlphaFoldDB" id="A0AAV9DRN5"/>
<organism evidence="1 2">
    <name type="scientific">Acorus calamus</name>
    <name type="common">Sweet flag</name>
    <dbReference type="NCBI Taxonomy" id="4465"/>
    <lineage>
        <taxon>Eukaryota</taxon>
        <taxon>Viridiplantae</taxon>
        <taxon>Streptophyta</taxon>
        <taxon>Embryophyta</taxon>
        <taxon>Tracheophyta</taxon>
        <taxon>Spermatophyta</taxon>
        <taxon>Magnoliopsida</taxon>
        <taxon>Liliopsida</taxon>
        <taxon>Acoraceae</taxon>
        <taxon>Acorus</taxon>
    </lineage>
</organism>
<reference evidence="1" key="2">
    <citation type="submission" date="2023-06" db="EMBL/GenBank/DDBJ databases">
        <authorList>
            <person name="Ma L."/>
            <person name="Liu K.-W."/>
            <person name="Li Z."/>
            <person name="Hsiao Y.-Y."/>
            <person name="Qi Y."/>
            <person name="Fu T."/>
            <person name="Tang G."/>
            <person name="Zhang D."/>
            <person name="Sun W.-H."/>
            <person name="Liu D.-K."/>
            <person name="Li Y."/>
            <person name="Chen G.-Z."/>
            <person name="Liu X.-D."/>
            <person name="Liao X.-Y."/>
            <person name="Jiang Y.-T."/>
            <person name="Yu X."/>
            <person name="Hao Y."/>
            <person name="Huang J."/>
            <person name="Zhao X.-W."/>
            <person name="Ke S."/>
            <person name="Chen Y.-Y."/>
            <person name="Wu W.-L."/>
            <person name="Hsu J.-L."/>
            <person name="Lin Y.-F."/>
            <person name="Huang M.-D."/>
            <person name="Li C.-Y."/>
            <person name="Huang L."/>
            <person name="Wang Z.-W."/>
            <person name="Zhao X."/>
            <person name="Zhong W.-Y."/>
            <person name="Peng D.-H."/>
            <person name="Ahmad S."/>
            <person name="Lan S."/>
            <person name="Zhang J.-S."/>
            <person name="Tsai W.-C."/>
            <person name="Van De Peer Y."/>
            <person name="Liu Z.-J."/>
        </authorList>
    </citation>
    <scope>NUCLEOTIDE SEQUENCE</scope>
    <source>
        <strain evidence="1">CP</strain>
        <tissue evidence="1">Leaves</tissue>
    </source>
</reference>